<dbReference type="EMBL" id="AJWK01027969">
    <property type="status" value="NOT_ANNOTATED_CDS"/>
    <property type="molecule type" value="Genomic_DNA"/>
</dbReference>
<dbReference type="VEuPathDB" id="VectorBase:LLONM1_007024"/>
<dbReference type="Proteomes" id="UP000092461">
    <property type="component" value="Unassembled WGS sequence"/>
</dbReference>
<feature type="domain" description="Lipase" evidence="6">
    <location>
        <begin position="351"/>
        <end position="597"/>
    </location>
</feature>
<dbReference type="GO" id="GO:0016042">
    <property type="term" value="P:lipid catabolic process"/>
    <property type="evidence" value="ECO:0007669"/>
    <property type="project" value="TreeGrafter"/>
</dbReference>
<dbReference type="InterPro" id="IPR029058">
    <property type="entry name" value="AB_hydrolase_fold"/>
</dbReference>
<comment type="similarity">
    <text evidence="2 5">Belongs to the AB hydrolase superfamily. Lipase family.</text>
</comment>
<keyword evidence="4" id="KW-0732">Signal</keyword>
<accession>A0A1B0CTT6</accession>
<dbReference type="PANTHER" id="PTHR11610">
    <property type="entry name" value="LIPASE"/>
    <property type="match status" value="1"/>
</dbReference>
<dbReference type="SUPFAM" id="SSF53474">
    <property type="entry name" value="alpha/beta-Hydrolases"/>
    <property type="match status" value="2"/>
</dbReference>
<dbReference type="GO" id="GO:0016298">
    <property type="term" value="F:lipase activity"/>
    <property type="evidence" value="ECO:0007669"/>
    <property type="project" value="InterPro"/>
</dbReference>
<dbReference type="Gene3D" id="3.40.50.1820">
    <property type="entry name" value="alpha/beta hydrolase"/>
    <property type="match status" value="2"/>
</dbReference>
<proteinExistence type="inferred from homology"/>
<comment type="subcellular location">
    <subcellularLocation>
        <location evidence="1">Secreted</location>
    </subcellularLocation>
</comment>
<evidence type="ECO:0000256" key="3">
    <source>
        <dbReference type="ARBA" id="ARBA00022525"/>
    </source>
</evidence>
<evidence type="ECO:0000313" key="7">
    <source>
        <dbReference type="EnsemblMetazoa" id="LLOJ008286-PA"/>
    </source>
</evidence>
<sequence length="636" mass="71143">MLLPGNLQMLMPAVEIIISLLVEYPGFNKQNKLVLFLTGGFCTENEENVAARKLANAYACRGNHNFIHLDLESFLGFLYMLSDLNIKEVGQIIAPYVAQFLDYIDINQMHIIGHGIGAHVAGSIGQYFIRETKMLLPRITGLDPARPCLNRCEVAFKIQRGDAKFIDIIHTNPGGYGVADPIGDADFYVNEMSATMPGYHQVIQILLTIREISLETVTFAYISGDQVMPFGLVVKCNTVGHVLKKMVMKYFLLAAVLAVYQQGCMCESDPAIWDAAQMGMNAINVGKNTFTNMAGDAFNYIPSPKDIARMSKETFLGMPPRFIMEGVNMFCSMAMQFDVNLGRNERYMPNIQNMSFVFYDNGRRIPFHFTELDKLTQYPGFNKDNKLVLFITGWLTKENTENAAARELAKAYACRGNHTFIHLDTEDYLDNLYTWSALNTEEIGQLVAPYVAKLVDYVNFNETHIIGHSLGAHVAGSIGRHFINEKKKLLPRITGLDPARPCFNEGEVMTNLQRGDAEFVDIIHTNNGGLGKREPIGDADFYPNGMSVLMPGCLGIICSHLRAYEYYTETVYPENRNGFQAVRCNSLRGVTTRKCKGDPIPMGYACPLNAKGNFFLEVNAHGLYGQYSKSNTKCNK</sequence>
<evidence type="ECO:0000256" key="5">
    <source>
        <dbReference type="RuleBase" id="RU004262"/>
    </source>
</evidence>
<evidence type="ECO:0000259" key="6">
    <source>
        <dbReference type="Pfam" id="PF00151"/>
    </source>
</evidence>
<keyword evidence="8" id="KW-1185">Reference proteome</keyword>
<feature type="domain" description="Lipase" evidence="6">
    <location>
        <begin position="27"/>
        <end position="204"/>
    </location>
</feature>
<protein>
    <recommendedName>
        <fullName evidence="6">Lipase domain-containing protein</fullName>
    </recommendedName>
</protein>
<evidence type="ECO:0000256" key="1">
    <source>
        <dbReference type="ARBA" id="ARBA00004613"/>
    </source>
</evidence>
<dbReference type="EMBL" id="AJWK01027968">
    <property type="status" value="NOT_ANNOTATED_CDS"/>
    <property type="molecule type" value="Genomic_DNA"/>
</dbReference>
<dbReference type="PANTHER" id="PTHR11610:SF149">
    <property type="entry name" value="FI01450P-RELATED"/>
    <property type="match status" value="1"/>
</dbReference>
<dbReference type="InterPro" id="IPR000734">
    <property type="entry name" value="TAG_lipase"/>
</dbReference>
<evidence type="ECO:0000256" key="2">
    <source>
        <dbReference type="ARBA" id="ARBA00010701"/>
    </source>
</evidence>
<reference evidence="7" key="1">
    <citation type="submission" date="2020-05" db="UniProtKB">
        <authorList>
            <consortium name="EnsemblMetazoa"/>
        </authorList>
    </citation>
    <scope>IDENTIFICATION</scope>
    <source>
        <strain evidence="7">Jacobina</strain>
    </source>
</reference>
<evidence type="ECO:0000256" key="4">
    <source>
        <dbReference type="ARBA" id="ARBA00022729"/>
    </source>
</evidence>
<dbReference type="GO" id="GO:0005615">
    <property type="term" value="C:extracellular space"/>
    <property type="evidence" value="ECO:0007669"/>
    <property type="project" value="TreeGrafter"/>
</dbReference>
<organism evidence="7 8">
    <name type="scientific">Lutzomyia longipalpis</name>
    <name type="common">Sand fly</name>
    <dbReference type="NCBI Taxonomy" id="7200"/>
    <lineage>
        <taxon>Eukaryota</taxon>
        <taxon>Metazoa</taxon>
        <taxon>Ecdysozoa</taxon>
        <taxon>Arthropoda</taxon>
        <taxon>Hexapoda</taxon>
        <taxon>Insecta</taxon>
        <taxon>Pterygota</taxon>
        <taxon>Neoptera</taxon>
        <taxon>Endopterygota</taxon>
        <taxon>Diptera</taxon>
        <taxon>Nematocera</taxon>
        <taxon>Psychodoidea</taxon>
        <taxon>Psychodidae</taxon>
        <taxon>Lutzomyia</taxon>
        <taxon>Lutzomyia</taxon>
    </lineage>
</organism>
<dbReference type="VEuPathDB" id="VectorBase:LLOJ008286"/>
<dbReference type="Pfam" id="PF00151">
    <property type="entry name" value="Lipase"/>
    <property type="match status" value="2"/>
</dbReference>
<dbReference type="EMBL" id="AJWK01027970">
    <property type="status" value="NOT_ANNOTATED_CDS"/>
    <property type="molecule type" value="Genomic_DNA"/>
</dbReference>
<keyword evidence="3" id="KW-0964">Secreted</keyword>
<dbReference type="GO" id="GO:0017171">
    <property type="term" value="F:serine hydrolase activity"/>
    <property type="evidence" value="ECO:0007669"/>
    <property type="project" value="TreeGrafter"/>
</dbReference>
<dbReference type="EnsemblMetazoa" id="LLOJ008286-RA">
    <property type="protein sequence ID" value="LLOJ008286-PA"/>
    <property type="gene ID" value="LLOJ008286"/>
</dbReference>
<dbReference type="PRINTS" id="PR00821">
    <property type="entry name" value="TAGLIPASE"/>
</dbReference>
<evidence type="ECO:0000313" key="8">
    <source>
        <dbReference type="Proteomes" id="UP000092461"/>
    </source>
</evidence>
<name>A0A1B0CTT6_LUTLO</name>
<dbReference type="InterPro" id="IPR013818">
    <property type="entry name" value="Lipase"/>
</dbReference>
<dbReference type="AlphaFoldDB" id="A0A1B0CTT6"/>
<dbReference type="VEuPathDB" id="VectorBase:LLONM1_002187"/>